<feature type="domain" description="Polysaccharide pyruvyl transferase" evidence="1">
    <location>
        <begin position="62"/>
        <end position="318"/>
    </location>
</feature>
<organism evidence="2 3">
    <name type="scientific">Actinobacillus seminis</name>
    <dbReference type="NCBI Taxonomy" id="722"/>
    <lineage>
        <taxon>Bacteria</taxon>
        <taxon>Pseudomonadati</taxon>
        <taxon>Pseudomonadota</taxon>
        <taxon>Gammaproteobacteria</taxon>
        <taxon>Pasteurellales</taxon>
        <taxon>Pasteurellaceae</taxon>
        <taxon>Actinobacillus</taxon>
    </lineage>
</organism>
<dbReference type="EMBL" id="UFSB01000001">
    <property type="protein sequence ID" value="SUU36131.1"/>
    <property type="molecule type" value="Genomic_DNA"/>
</dbReference>
<reference evidence="2 3" key="1">
    <citation type="submission" date="2018-06" db="EMBL/GenBank/DDBJ databases">
        <authorList>
            <consortium name="Pathogen Informatics"/>
            <person name="Doyle S."/>
        </authorList>
    </citation>
    <scope>NUCLEOTIDE SEQUENCE [LARGE SCALE GENOMIC DNA]</scope>
    <source>
        <strain evidence="2 3">NCTC10851</strain>
    </source>
</reference>
<evidence type="ECO:0000259" key="1">
    <source>
        <dbReference type="Pfam" id="PF04230"/>
    </source>
</evidence>
<name>A0A380VEE3_9PAST</name>
<accession>A0A380VEE3</accession>
<dbReference type="GO" id="GO:0016740">
    <property type="term" value="F:transferase activity"/>
    <property type="evidence" value="ECO:0007669"/>
    <property type="project" value="UniProtKB-KW"/>
</dbReference>
<protein>
    <submittedName>
        <fullName evidence="2">Exopolysaccharide biosynthesis protein</fullName>
        <ecNumber evidence="2">2.-.-.-</ecNumber>
    </submittedName>
</protein>
<evidence type="ECO:0000313" key="3">
    <source>
        <dbReference type="Proteomes" id="UP000254507"/>
    </source>
</evidence>
<dbReference type="AlphaFoldDB" id="A0A380VEE3"/>
<proteinExistence type="predicted"/>
<dbReference type="EC" id="2.-.-.-" evidence="2"/>
<dbReference type="InterPro" id="IPR007345">
    <property type="entry name" value="Polysacch_pyruvyl_Trfase"/>
</dbReference>
<dbReference type="Proteomes" id="UP000254507">
    <property type="component" value="Unassembled WGS sequence"/>
</dbReference>
<gene>
    <name evidence="2" type="primary">yxaB</name>
    <name evidence="2" type="ORF">NCTC10851_01114</name>
</gene>
<evidence type="ECO:0000313" key="2">
    <source>
        <dbReference type="EMBL" id="SUU36131.1"/>
    </source>
</evidence>
<dbReference type="Pfam" id="PF04230">
    <property type="entry name" value="PS_pyruv_trans"/>
    <property type="match status" value="1"/>
</dbReference>
<keyword evidence="2" id="KW-0808">Transferase</keyword>
<sequence>MSHFSYLAKKPSKAIFKYPFDDKVSVKMNNKLTLLKSQLSQICELIDDKNDVMYFDYPLHTNVGDLLIYLGTEQFFKDYDINVRLRRCIPTFDINEVKQLITPKTTLLCHGGGNFGDLYPDQQKLREDLVVHFPKNRIIVLPQTAFFSKAENLKASSDIFQAHPQCYLFARDDMTKGIMSAFSNNVFLSPDMAHQLYGSLPTKTQEPNKNNTLYFLRKDIEASDIERNVQATLSAQDIVRDWEDVINFQDRVVLKLSNVLSVIGKKYQSKWIKDIVNTIWFNHSNRIINRMIKLFSSYDKVVSSRLHGHIFSCLLELPNEVCNNSYGKNFGYYEKWTYDVYFAKKYRLENKESV</sequence>